<dbReference type="EMBL" id="MU006090">
    <property type="protein sequence ID" value="KAF2842192.1"/>
    <property type="molecule type" value="Genomic_DNA"/>
</dbReference>
<name>A0A9P4SGQ2_9PEZI</name>
<feature type="transmembrane region" description="Helical" evidence="2">
    <location>
        <begin position="801"/>
        <end position="821"/>
    </location>
</feature>
<reference evidence="3" key="1">
    <citation type="journal article" date="2020" name="Stud. Mycol.">
        <title>101 Dothideomycetes genomes: a test case for predicting lifestyles and emergence of pathogens.</title>
        <authorList>
            <person name="Haridas S."/>
            <person name="Albert R."/>
            <person name="Binder M."/>
            <person name="Bloem J."/>
            <person name="Labutti K."/>
            <person name="Salamov A."/>
            <person name="Andreopoulos B."/>
            <person name="Baker S."/>
            <person name="Barry K."/>
            <person name="Bills G."/>
            <person name="Bluhm B."/>
            <person name="Cannon C."/>
            <person name="Castanera R."/>
            <person name="Culley D."/>
            <person name="Daum C."/>
            <person name="Ezra D."/>
            <person name="Gonzalez J."/>
            <person name="Henrissat B."/>
            <person name="Kuo A."/>
            <person name="Liang C."/>
            <person name="Lipzen A."/>
            <person name="Lutzoni F."/>
            <person name="Magnuson J."/>
            <person name="Mondo S."/>
            <person name="Nolan M."/>
            <person name="Ohm R."/>
            <person name="Pangilinan J."/>
            <person name="Park H.-J."/>
            <person name="Ramirez L."/>
            <person name="Alfaro M."/>
            <person name="Sun H."/>
            <person name="Tritt A."/>
            <person name="Yoshinaga Y."/>
            <person name="Zwiers L.-H."/>
            <person name="Turgeon B."/>
            <person name="Goodwin S."/>
            <person name="Spatafora J."/>
            <person name="Crous P."/>
            <person name="Grigoriev I."/>
        </authorList>
    </citation>
    <scope>NUCLEOTIDE SEQUENCE</scope>
    <source>
        <strain evidence="3">CBS 101060</strain>
    </source>
</reference>
<proteinExistence type="predicted"/>
<feature type="transmembrane region" description="Helical" evidence="2">
    <location>
        <begin position="188"/>
        <end position="210"/>
    </location>
</feature>
<sequence length="823" mass="89700">MNTGDRGEARWPLPETNEVYTFGRRDTTEFLRESVEDLTDIHTTTFSHSNVENSTSAQTHTFTGDKSRTYFSTAENTSSVQSHGPVEEINKAYITSKVGTSTDDEQKSPVQQIREVHVTSATETSDNDNIHTHVKEVSEARLSSTTQSSFNEKKGPVEEVREVKGPSDVESATSEPAWTPGVWNQFPWIGAAGLLLVLVGMSCAVVILCVSNGKQVKKWPIEGRTVAPNVLVNLVNQISNLGLVTAIGQGIAIAWWRKAMRGGTIETLHRNHNYSMSFMSVLLSGKNFNLVALAVLMTKFAIIDSTLFQRSTQATVNFNGNVSPNHEMVAWVDSNWSANYGGFTGFDNETKAVNGIYAEIIDAYSTHIGLGKVHDDRKSFEGCPAGLACKGNLDTMGFSFDCSTEIEDVDYGRAYYEQYWPLSDNSTADYPVNMLWNVEFAPVYSTESSNENETAGAIRLVMEYVSSDYEENPAPVEDSENPPPSFCPGILTRRVCTITPAVVSYPLTVLTASEKAPFQATHLQFNEKKGYGFAEDLTANQIDGIKVIKRDDLYEDPSFEMSTVAAIAFSLNNLYGSTASITQNRSQNGWDLAVDGYSQSMFFADDWKKVIKTCDYNLDYTSETPSPDDIPDPLIDMLRNVNSFAFVAAMYISGSPAATPEARTAANGRYPSKSFPVTVSGYVEMYETDFRFMAGAIAATVLTILLVLPVFWGFWQLGRKVSLAPFEIANAFGAPIFHGANTKNGAFEDLLGEVGDRRVQYGQLLHGEKPGVLGIAEPHRVARPAKRGSGKMGADELSGRVGVGAALGAAVAGTAAIGGIGKQ</sequence>
<evidence type="ECO:0000256" key="1">
    <source>
        <dbReference type="SAM" id="MobiDB-lite"/>
    </source>
</evidence>
<protein>
    <submittedName>
        <fullName evidence="3">Uncharacterized protein</fullName>
    </submittedName>
</protein>
<organism evidence="3 4">
    <name type="scientific">Patellaria atrata CBS 101060</name>
    <dbReference type="NCBI Taxonomy" id="1346257"/>
    <lineage>
        <taxon>Eukaryota</taxon>
        <taxon>Fungi</taxon>
        <taxon>Dikarya</taxon>
        <taxon>Ascomycota</taxon>
        <taxon>Pezizomycotina</taxon>
        <taxon>Dothideomycetes</taxon>
        <taxon>Dothideomycetes incertae sedis</taxon>
        <taxon>Patellariales</taxon>
        <taxon>Patellariaceae</taxon>
        <taxon>Patellaria</taxon>
    </lineage>
</organism>
<dbReference type="PANTHER" id="PTHR37576">
    <property type="entry name" value="DEFECT AT LOW TEMPERATURE PROTEIN 1"/>
    <property type="match status" value="1"/>
</dbReference>
<feature type="region of interest" description="Disordered" evidence="1">
    <location>
        <begin position="139"/>
        <end position="175"/>
    </location>
</feature>
<evidence type="ECO:0000256" key="2">
    <source>
        <dbReference type="SAM" id="Phobius"/>
    </source>
</evidence>
<evidence type="ECO:0000313" key="4">
    <source>
        <dbReference type="Proteomes" id="UP000799429"/>
    </source>
</evidence>
<keyword evidence="2" id="KW-1133">Transmembrane helix</keyword>
<feature type="transmembrane region" description="Helical" evidence="2">
    <location>
        <begin position="692"/>
        <end position="715"/>
    </location>
</feature>
<feature type="compositionally biased region" description="Polar residues" evidence="1">
    <location>
        <begin position="141"/>
        <end position="150"/>
    </location>
</feature>
<dbReference type="InterPro" id="IPR021514">
    <property type="entry name" value="DUF3176"/>
</dbReference>
<feature type="compositionally biased region" description="Basic and acidic residues" evidence="1">
    <location>
        <begin position="151"/>
        <end position="167"/>
    </location>
</feature>
<dbReference type="PANTHER" id="PTHR37576:SF2">
    <property type="entry name" value="DEFECT AT LOW TEMPERATURE PROTEIN 1"/>
    <property type="match status" value="1"/>
</dbReference>
<dbReference type="OrthoDB" id="5357734at2759"/>
<feature type="transmembrane region" description="Helical" evidence="2">
    <location>
        <begin position="231"/>
        <end position="256"/>
    </location>
</feature>
<keyword evidence="2" id="KW-0812">Transmembrane</keyword>
<dbReference type="Pfam" id="PF11374">
    <property type="entry name" value="DUF3176"/>
    <property type="match status" value="1"/>
</dbReference>
<evidence type="ECO:0000313" key="3">
    <source>
        <dbReference type="EMBL" id="KAF2842192.1"/>
    </source>
</evidence>
<comment type="caution">
    <text evidence="3">The sequence shown here is derived from an EMBL/GenBank/DDBJ whole genome shotgun (WGS) entry which is preliminary data.</text>
</comment>
<keyword evidence="2" id="KW-0472">Membrane</keyword>
<accession>A0A9P4SGQ2</accession>
<gene>
    <name evidence="3" type="ORF">M501DRAFT_1013551</name>
</gene>
<keyword evidence="4" id="KW-1185">Reference proteome</keyword>
<dbReference type="Proteomes" id="UP000799429">
    <property type="component" value="Unassembled WGS sequence"/>
</dbReference>
<dbReference type="AlphaFoldDB" id="A0A9P4SGQ2"/>